<dbReference type="InterPro" id="IPR051207">
    <property type="entry name" value="ComplexI_NDUFA9_subunit"/>
</dbReference>
<dbReference type="CDD" id="cd05271">
    <property type="entry name" value="NDUFA9_like_SDR_a"/>
    <property type="match status" value="1"/>
</dbReference>
<dbReference type="EMBL" id="MASI01000002">
    <property type="protein sequence ID" value="ODA67804.1"/>
    <property type="molecule type" value="Genomic_DNA"/>
</dbReference>
<dbReference type="Gene3D" id="3.40.50.720">
    <property type="entry name" value="NAD(P)-binding Rossmann-like Domain"/>
    <property type="match status" value="1"/>
</dbReference>
<proteinExistence type="predicted"/>
<dbReference type="GO" id="GO:0044877">
    <property type="term" value="F:protein-containing complex binding"/>
    <property type="evidence" value="ECO:0007669"/>
    <property type="project" value="TreeGrafter"/>
</dbReference>
<protein>
    <submittedName>
        <fullName evidence="2">Short chain dehydrogenase</fullName>
    </submittedName>
</protein>
<dbReference type="InterPro" id="IPR036291">
    <property type="entry name" value="NAD(P)-bd_dom_sf"/>
</dbReference>
<dbReference type="PANTHER" id="PTHR12126">
    <property type="entry name" value="NADH-UBIQUINONE OXIDOREDUCTASE 39 KDA SUBUNIT-RELATED"/>
    <property type="match status" value="1"/>
</dbReference>
<dbReference type="InterPro" id="IPR001509">
    <property type="entry name" value="Epimerase_deHydtase"/>
</dbReference>
<feature type="domain" description="NAD-dependent epimerase/dehydratase" evidence="1">
    <location>
        <begin position="11"/>
        <end position="220"/>
    </location>
</feature>
<dbReference type="STRING" id="1177755.A7A08_00970"/>
<organism evidence="2 3">
    <name type="scientific">Methyloligella halotolerans</name>
    <dbReference type="NCBI Taxonomy" id="1177755"/>
    <lineage>
        <taxon>Bacteria</taxon>
        <taxon>Pseudomonadati</taxon>
        <taxon>Pseudomonadota</taxon>
        <taxon>Alphaproteobacteria</taxon>
        <taxon>Hyphomicrobiales</taxon>
        <taxon>Hyphomicrobiaceae</taxon>
        <taxon>Methyloligella</taxon>
    </lineage>
</organism>
<reference evidence="2 3" key="1">
    <citation type="submission" date="2016-07" db="EMBL/GenBank/DDBJ databases">
        <title>Draft genome sequence of Methyloligella halotolerans C2T (VKM B-2706T=CCUG 61687T=DSM 25045T), a halotolerant polyhydroxybutyrate accumulating methylotroph.</title>
        <authorList>
            <person name="Vasilenko O.V."/>
            <person name="Doronina N.V."/>
            <person name="Poroshina M.N."/>
            <person name="Tarlachkov S.V."/>
            <person name="Trotsenko Y.A."/>
        </authorList>
    </citation>
    <scope>NUCLEOTIDE SEQUENCE [LARGE SCALE GENOMIC DNA]</scope>
    <source>
        <strain evidence="2 3">VKM B-2706</strain>
    </source>
</reference>
<evidence type="ECO:0000313" key="3">
    <source>
        <dbReference type="Proteomes" id="UP000095087"/>
    </source>
</evidence>
<sequence>MAVDLNVNSRVTIFGGSGFLGRHIVRAIAKTGARMLVAVRRPHLANYLQPLGGVGQINFVQANVRYPETLVRAAAGSDAVVNLTGILAPSGNQTFEAIHAEGAENAAKAAVEAGVSTLVHISAIGADPESPAAYGRTKAAGEAAILKHFPKAVILRPSIVFGPEDDFFNRFAAMARISPVLPLIGGGKTRLQPVFVGDVAKAVVAGLEGRARGGHIYELGGPEILTMEDVMRRVLAYTDRNRMLVNLPFWLANLKAQVLQFLPNPPLTPDQVRMLRDDNVVSEAAEEAGRTLEGLGITEVPIQAVVPDYLERFRPRGEFSPRPPAHV</sequence>
<name>A0A1E2S004_9HYPH</name>
<dbReference type="Pfam" id="PF01370">
    <property type="entry name" value="Epimerase"/>
    <property type="match status" value="1"/>
</dbReference>
<dbReference type="PANTHER" id="PTHR12126:SF11">
    <property type="entry name" value="NADH DEHYDROGENASE [UBIQUINONE] 1 ALPHA SUBCOMPLEX SUBUNIT 9, MITOCHONDRIAL"/>
    <property type="match status" value="1"/>
</dbReference>
<gene>
    <name evidence="2" type="ORF">A7A08_00970</name>
</gene>
<dbReference type="AlphaFoldDB" id="A0A1E2S004"/>
<dbReference type="SUPFAM" id="SSF51735">
    <property type="entry name" value="NAD(P)-binding Rossmann-fold domains"/>
    <property type="match status" value="1"/>
</dbReference>
<comment type="caution">
    <text evidence="2">The sequence shown here is derived from an EMBL/GenBank/DDBJ whole genome shotgun (WGS) entry which is preliminary data.</text>
</comment>
<dbReference type="PATRIC" id="fig|1177755.3.peg.974"/>
<evidence type="ECO:0000259" key="1">
    <source>
        <dbReference type="Pfam" id="PF01370"/>
    </source>
</evidence>
<dbReference type="OrthoDB" id="9776313at2"/>
<accession>A0A1E2S004</accession>
<evidence type="ECO:0000313" key="2">
    <source>
        <dbReference type="EMBL" id="ODA67804.1"/>
    </source>
</evidence>
<dbReference type="Proteomes" id="UP000095087">
    <property type="component" value="Unassembled WGS sequence"/>
</dbReference>
<dbReference type="FunFam" id="3.40.50.720:FF:000702">
    <property type="entry name" value="NADH dehydrogenase (Ubiquinone)"/>
    <property type="match status" value="1"/>
</dbReference>
<dbReference type="RefSeq" id="WP_069094373.1">
    <property type="nucleotide sequence ID" value="NZ_MASI01000002.1"/>
</dbReference>
<keyword evidence="3" id="KW-1185">Reference proteome</keyword>